<dbReference type="PROSITE" id="PS50977">
    <property type="entry name" value="HTH_TETR_2"/>
    <property type="match status" value="1"/>
</dbReference>
<evidence type="ECO:0000259" key="3">
    <source>
        <dbReference type="PROSITE" id="PS50977"/>
    </source>
</evidence>
<dbReference type="InterPro" id="IPR036271">
    <property type="entry name" value="Tet_transcr_reg_TetR-rel_C_sf"/>
</dbReference>
<evidence type="ECO:0000313" key="5">
    <source>
        <dbReference type="Proteomes" id="UP000295075"/>
    </source>
</evidence>
<organism evidence="4 5">
    <name type="scientific">Kribbella albertanoniae</name>
    <dbReference type="NCBI Taxonomy" id="1266829"/>
    <lineage>
        <taxon>Bacteria</taxon>
        <taxon>Bacillati</taxon>
        <taxon>Actinomycetota</taxon>
        <taxon>Actinomycetes</taxon>
        <taxon>Propionibacteriales</taxon>
        <taxon>Kribbellaceae</taxon>
        <taxon>Kribbella</taxon>
    </lineage>
</organism>
<dbReference type="SUPFAM" id="SSF46689">
    <property type="entry name" value="Homeodomain-like"/>
    <property type="match status" value="1"/>
</dbReference>
<accession>A0A4R4Q088</accession>
<dbReference type="Proteomes" id="UP000295075">
    <property type="component" value="Unassembled WGS sequence"/>
</dbReference>
<dbReference type="OrthoDB" id="9816296at2"/>
<dbReference type="Gene3D" id="1.10.357.10">
    <property type="entry name" value="Tetracycline Repressor, domain 2"/>
    <property type="match status" value="1"/>
</dbReference>
<proteinExistence type="predicted"/>
<feature type="DNA-binding region" description="H-T-H motif" evidence="2">
    <location>
        <begin position="22"/>
        <end position="41"/>
    </location>
</feature>
<dbReference type="GO" id="GO:0003677">
    <property type="term" value="F:DNA binding"/>
    <property type="evidence" value="ECO:0007669"/>
    <property type="project" value="UniProtKB-UniRule"/>
</dbReference>
<evidence type="ECO:0000313" key="4">
    <source>
        <dbReference type="EMBL" id="TDC28153.1"/>
    </source>
</evidence>
<sequence length="172" mass="19177">MNSRTTILDGALALLRAGKTVSLESAAVQAGLTKPGLMHHFRTKSALMLALVDHAVDRWERELAERLQQPPAEASARDRVIAYLDWTLSGTFDTADLVMLADPRLRDQLTLRWQERLKPWIGPDVPPDARCTAVRLLADGAWLAEATGIFPMAADERDRIRDLAMHLLDDTK</sequence>
<reference evidence="4 5" key="1">
    <citation type="submission" date="2019-03" db="EMBL/GenBank/DDBJ databases">
        <title>Draft genome sequences of novel Actinobacteria.</title>
        <authorList>
            <person name="Sahin N."/>
            <person name="Ay H."/>
            <person name="Saygin H."/>
        </authorList>
    </citation>
    <scope>NUCLEOTIDE SEQUENCE [LARGE SCALE GENOMIC DNA]</scope>
    <source>
        <strain evidence="4 5">JCM 30547</strain>
    </source>
</reference>
<dbReference type="AlphaFoldDB" id="A0A4R4Q088"/>
<dbReference type="RefSeq" id="WP_132408312.1">
    <property type="nucleotide sequence ID" value="NZ_SMKA01000083.1"/>
</dbReference>
<gene>
    <name evidence="4" type="ORF">E1261_19300</name>
</gene>
<keyword evidence="1 2" id="KW-0238">DNA-binding</keyword>
<keyword evidence="5" id="KW-1185">Reference proteome</keyword>
<evidence type="ECO:0000256" key="1">
    <source>
        <dbReference type="ARBA" id="ARBA00023125"/>
    </source>
</evidence>
<dbReference type="SUPFAM" id="SSF48498">
    <property type="entry name" value="Tetracyclin repressor-like, C-terminal domain"/>
    <property type="match status" value="1"/>
</dbReference>
<evidence type="ECO:0000256" key="2">
    <source>
        <dbReference type="PROSITE-ProRule" id="PRU00335"/>
    </source>
</evidence>
<dbReference type="InterPro" id="IPR001647">
    <property type="entry name" value="HTH_TetR"/>
</dbReference>
<dbReference type="EMBL" id="SMKA01000083">
    <property type="protein sequence ID" value="TDC28153.1"/>
    <property type="molecule type" value="Genomic_DNA"/>
</dbReference>
<dbReference type="InterPro" id="IPR009057">
    <property type="entry name" value="Homeodomain-like_sf"/>
</dbReference>
<comment type="caution">
    <text evidence="4">The sequence shown here is derived from an EMBL/GenBank/DDBJ whole genome shotgun (WGS) entry which is preliminary data.</text>
</comment>
<name>A0A4R4Q088_9ACTN</name>
<dbReference type="Pfam" id="PF17937">
    <property type="entry name" value="TetR_C_28"/>
    <property type="match status" value="1"/>
</dbReference>
<protein>
    <submittedName>
        <fullName evidence="4">TetR/AcrR family transcriptional regulator</fullName>
    </submittedName>
</protein>
<feature type="domain" description="HTH tetR-type" evidence="3">
    <location>
        <begin position="1"/>
        <end position="59"/>
    </location>
</feature>
<dbReference type="InterPro" id="IPR041479">
    <property type="entry name" value="TetR_CgmR_C"/>
</dbReference>